<dbReference type="InterPro" id="IPR044742">
    <property type="entry name" value="DEAD/DEAH_RhlB"/>
</dbReference>
<dbReference type="CDD" id="cd00268">
    <property type="entry name" value="DEADc"/>
    <property type="match status" value="1"/>
</dbReference>
<evidence type="ECO:0000259" key="17">
    <source>
        <dbReference type="PROSITE" id="PS51194"/>
    </source>
</evidence>
<comment type="function">
    <text evidence="12">ATP-dependent RNA helicase required for 60S ribosomal subunit synthesis. Involved in efficient pre-rRNA processing, predominantly at site A3, which is necessary for the normal formation of 25S and 5.8S rRNAs.</text>
</comment>
<feature type="compositionally biased region" description="Basic residues" evidence="14">
    <location>
        <begin position="839"/>
        <end position="870"/>
    </location>
</feature>
<feature type="region of interest" description="Disordered" evidence="14">
    <location>
        <begin position="60"/>
        <end position="172"/>
    </location>
</feature>
<sequence length="941" mass="102668">MRISLIAEPLDMATAEAAPASAGPRYAPEDPTLPKPWKGLIDGSSGVLYYWNPETNVTQYERPSPPLPAGAPPKLAQIPVPSAGQQGHQAQLELGKPMGPQGQQFPSQQEYNSMPPKREGEEFHRGEKTGFSQPHLQNSEASPSQNTAFETKASSQRPNATQQYNGPQGSFQHPAAVTQFQQPGANLAHQQLGPRPPHHMDQMLHQKSHASPFRSNNTYENNLQARPGNDSYGNTRMEGPMRGAQPRHPAAMPEDIRIGGGPPAHADPAMGQTGHGPYGHAGPAFPTAGRPHFATTPDGPHLSPVDSYRKQHEITVTGENIPAPFITFESSGLPPELLRELLSAGFPSPTPIQAQTWPIALQNRDIVAIAKTGSGKTLGYLIPAFTLLRHCRNDPRNGPTVLILAPTRELATQIQNEALRFGRSSRISCTCLYGGAPKGPQLQELERGADIVVATPGRLNDILEMRKIDFQQVSLLVLDEADRMLDMGFEPQIRKIVNEIPPRRQTLMYTATWPNEVRKIANDLLVNPVQVNIGSVDELAANKAITQYVEVVPQMEKERRLEQILRSQERGSKVIIFCATKRLCDHLSRSVGRNFGAVVIHGDKSQGERDWVLNQFRSGKSCVLIATDVAARGLDIKDIRVVINYDFPTGVEDYVHRIGRTGRAGATGVAFTFFTEQDWKYAPDLIKVLEGANQQVPPQVRDIAMRGGGGGGPGFNQDRRGMVNRFDSGRGGSRWDSAGEFGGRGGGFGGRSGGFGMRDDSFGRGRGFPGPDGGRMNVGRGGFGRFGNNNMDGRGFGRGGGGGRGFSRGGGRFDNRRGRSRSRSPDLVRPRRSPSYSRSRSRSYSRSRSRSWSRSRSRSPRRSGHKRSRSYSRSPSPVYERRDRRPRVSGFDIKPPAESVVNPDTVGTAAASETVVPAPLSERQGNGVVESEVEAALVDKP</sequence>
<organism evidence="19 20">
    <name type="scientific">Brassica napus</name>
    <name type="common">Rape</name>
    <dbReference type="NCBI Taxonomy" id="3708"/>
    <lineage>
        <taxon>Eukaryota</taxon>
        <taxon>Viridiplantae</taxon>
        <taxon>Streptophyta</taxon>
        <taxon>Embryophyta</taxon>
        <taxon>Tracheophyta</taxon>
        <taxon>Spermatophyta</taxon>
        <taxon>Magnoliopsida</taxon>
        <taxon>eudicotyledons</taxon>
        <taxon>Gunneridae</taxon>
        <taxon>Pentapetalae</taxon>
        <taxon>rosids</taxon>
        <taxon>malvids</taxon>
        <taxon>Brassicales</taxon>
        <taxon>Brassicaceae</taxon>
        <taxon>Brassiceae</taxon>
        <taxon>Brassica</taxon>
    </lineage>
</organism>
<dbReference type="InterPro" id="IPR000629">
    <property type="entry name" value="RNA-helicase_DEAD-box_CS"/>
</dbReference>
<dbReference type="SUPFAM" id="SSF51045">
    <property type="entry name" value="WW domain"/>
    <property type="match status" value="1"/>
</dbReference>
<evidence type="ECO:0000256" key="5">
    <source>
        <dbReference type="ARBA" id="ARBA00022552"/>
    </source>
</evidence>
<gene>
    <name evidence="19" type="ORF">HID58_011031</name>
</gene>
<evidence type="ECO:0000256" key="14">
    <source>
        <dbReference type="SAM" id="MobiDB-lite"/>
    </source>
</evidence>
<feature type="compositionally biased region" description="Polar residues" evidence="14">
    <location>
        <begin position="130"/>
        <end position="171"/>
    </location>
</feature>
<keyword evidence="11" id="KW-0539">Nucleus</keyword>
<evidence type="ECO:0000259" key="15">
    <source>
        <dbReference type="PROSITE" id="PS50020"/>
    </source>
</evidence>
<feature type="compositionally biased region" description="Gly residues" evidence="14">
    <location>
        <begin position="764"/>
        <end position="773"/>
    </location>
</feature>
<keyword evidence="10" id="KW-0694">RNA-binding</keyword>
<dbReference type="EC" id="3.6.4.13" evidence="3"/>
<feature type="domain" description="Helicase ATP-binding" evidence="16">
    <location>
        <begin position="357"/>
        <end position="531"/>
    </location>
</feature>
<comment type="subcellular location">
    <subcellularLocation>
        <location evidence="1">Nucleus</location>
        <location evidence="1">Nucleolus</location>
    </subcellularLocation>
</comment>
<keyword evidence="4" id="KW-0690">Ribosome biogenesis</keyword>
<dbReference type="PROSITE" id="PS51192">
    <property type="entry name" value="HELICASE_ATP_BIND_1"/>
    <property type="match status" value="1"/>
</dbReference>
<keyword evidence="9" id="KW-0067">ATP-binding</keyword>
<evidence type="ECO:0000256" key="10">
    <source>
        <dbReference type="ARBA" id="ARBA00022884"/>
    </source>
</evidence>
<dbReference type="EMBL" id="JAGKQM010000003">
    <property type="protein sequence ID" value="KAH0933914.1"/>
    <property type="molecule type" value="Genomic_DNA"/>
</dbReference>
<dbReference type="Proteomes" id="UP000824890">
    <property type="component" value="Unassembled WGS sequence"/>
</dbReference>
<dbReference type="InterPro" id="IPR027417">
    <property type="entry name" value="P-loop_NTPase"/>
</dbReference>
<accession>A0ABQ8DX78</accession>
<dbReference type="InterPro" id="IPR014001">
    <property type="entry name" value="Helicase_ATP-bd"/>
</dbReference>
<dbReference type="InterPro" id="IPR011545">
    <property type="entry name" value="DEAD/DEAH_box_helicase_dom"/>
</dbReference>
<name>A0ABQ8DX78_BRANA</name>
<feature type="compositionally biased region" description="Low complexity" evidence="14">
    <location>
        <begin position="15"/>
        <end position="26"/>
    </location>
</feature>
<keyword evidence="20" id="KW-1185">Reference proteome</keyword>
<keyword evidence="7" id="KW-0378">Hydrolase</keyword>
<dbReference type="InterPro" id="IPR001202">
    <property type="entry name" value="WW_dom"/>
</dbReference>
<dbReference type="Gene3D" id="3.40.50.300">
    <property type="entry name" value="P-loop containing nucleotide triphosphate hydrolases"/>
    <property type="match status" value="2"/>
</dbReference>
<evidence type="ECO:0000256" key="11">
    <source>
        <dbReference type="ARBA" id="ARBA00023242"/>
    </source>
</evidence>
<evidence type="ECO:0000256" key="9">
    <source>
        <dbReference type="ARBA" id="ARBA00022840"/>
    </source>
</evidence>
<evidence type="ECO:0000256" key="6">
    <source>
        <dbReference type="ARBA" id="ARBA00022741"/>
    </source>
</evidence>
<dbReference type="CDD" id="cd00201">
    <property type="entry name" value="WW"/>
    <property type="match status" value="1"/>
</dbReference>
<evidence type="ECO:0000256" key="8">
    <source>
        <dbReference type="ARBA" id="ARBA00022806"/>
    </source>
</evidence>
<dbReference type="Gene3D" id="2.20.70.10">
    <property type="match status" value="1"/>
</dbReference>
<keyword evidence="5" id="KW-0698">rRNA processing</keyword>
<evidence type="ECO:0000256" key="4">
    <source>
        <dbReference type="ARBA" id="ARBA00022517"/>
    </source>
</evidence>
<evidence type="ECO:0000313" key="19">
    <source>
        <dbReference type="EMBL" id="KAH0933914.1"/>
    </source>
</evidence>
<feature type="domain" description="Helicase C-terminal" evidence="17">
    <location>
        <begin position="560"/>
        <end position="704"/>
    </location>
</feature>
<evidence type="ECO:0000256" key="1">
    <source>
        <dbReference type="ARBA" id="ARBA00004604"/>
    </source>
</evidence>
<feature type="compositionally biased region" description="Gly residues" evidence="14">
    <location>
        <begin position="794"/>
        <end position="810"/>
    </location>
</feature>
<protein>
    <recommendedName>
        <fullName evidence="3">RNA helicase</fullName>
        <ecNumber evidence="3">3.6.4.13</ecNumber>
    </recommendedName>
</protein>
<comment type="caution">
    <text evidence="19">The sequence shown here is derived from an EMBL/GenBank/DDBJ whole genome shotgun (WGS) entry which is preliminary data.</text>
</comment>
<dbReference type="Pfam" id="PF00270">
    <property type="entry name" value="DEAD"/>
    <property type="match status" value="1"/>
</dbReference>
<evidence type="ECO:0000313" key="20">
    <source>
        <dbReference type="Proteomes" id="UP000824890"/>
    </source>
</evidence>
<keyword evidence="8" id="KW-0347">Helicase</keyword>
<reference evidence="19 20" key="1">
    <citation type="submission" date="2021-05" db="EMBL/GenBank/DDBJ databases">
        <title>Genome Assembly of Synthetic Allotetraploid Brassica napus Reveals Homoeologous Exchanges between Subgenomes.</title>
        <authorList>
            <person name="Davis J.T."/>
        </authorList>
    </citation>
    <scope>NUCLEOTIDE SEQUENCE [LARGE SCALE GENOMIC DNA]</scope>
    <source>
        <strain evidence="20">cv. Da-Ae</strain>
        <tissue evidence="19">Seedling</tissue>
    </source>
</reference>
<feature type="domain" description="WW" evidence="15">
    <location>
        <begin position="31"/>
        <end position="65"/>
    </location>
</feature>
<dbReference type="InterPro" id="IPR001650">
    <property type="entry name" value="Helicase_C-like"/>
</dbReference>
<proteinExistence type="inferred from homology"/>
<dbReference type="PROSITE" id="PS51194">
    <property type="entry name" value="HELICASE_CTER"/>
    <property type="match status" value="1"/>
</dbReference>
<dbReference type="SUPFAM" id="SSF52540">
    <property type="entry name" value="P-loop containing nucleoside triphosphate hydrolases"/>
    <property type="match status" value="1"/>
</dbReference>
<evidence type="ECO:0000256" key="13">
    <source>
        <dbReference type="PROSITE-ProRule" id="PRU00552"/>
    </source>
</evidence>
<evidence type="ECO:0000256" key="7">
    <source>
        <dbReference type="ARBA" id="ARBA00022801"/>
    </source>
</evidence>
<feature type="compositionally biased region" description="Basic and acidic residues" evidence="14">
    <location>
        <begin position="811"/>
        <end position="829"/>
    </location>
</feature>
<dbReference type="SMART" id="SM00456">
    <property type="entry name" value="WW"/>
    <property type="match status" value="1"/>
</dbReference>
<comment type="similarity">
    <text evidence="2">Belongs to the DEAD box helicase family. DDX5/DBP2 subfamily.</text>
</comment>
<feature type="compositionally biased region" description="Basic and acidic residues" evidence="14">
    <location>
        <begin position="116"/>
        <end position="128"/>
    </location>
</feature>
<evidence type="ECO:0000256" key="2">
    <source>
        <dbReference type="ARBA" id="ARBA00009334"/>
    </source>
</evidence>
<feature type="domain" description="DEAD-box RNA helicase Q" evidence="18">
    <location>
        <begin position="326"/>
        <end position="354"/>
    </location>
</feature>
<feature type="region of interest" description="Disordered" evidence="14">
    <location>
        <begin position="15"/>
        <end position="38"/>
    </location>
</feature>
<feature type="compositionally biased region" description="Polar residues" evidence="14">
    <location>
        <begin position="101"/>
        <end position="112"/>
    </location>
</feature>
<evidence type="ECO:0000259" key="18">
    <source>
        <dbReference type="PROSITE" id="PS51195"/>
    </source>
</evidence>
<evidence type="ECO:0000256" key="12">
    <source>
        <dbReference type="ARBA" id="ARBA00037449"/>
    </source>
</evidence>
<dbReference type="InterPro" id="IPR014014">
    <property type="entry name" value="RNA_helicase_DEAD_Q_motif"/>
</dbReference>
<dbReference type="SMART" id="SM00490">
    <property type="entry name" value="HELICc"/>
    <property type="match status" value="1"/>
</dbReference>
<feature type="short sequence motif" description="Q motif" evidence="13">
    <location>
        <begin position="326"/>
        <end position="354"/>
    </location>
</feature>
<feature type="region of interest" description="Disordered" evidence="14">
    <location>
        <begin position="728"/>
        <end position="941"/>
    </location>
</feature>
<keyword evidence="6" id="KW-0547">Nucleotide-binding</keyword>
<dbReference type="PANTHER" id="PTHR47958">
    <property type="entry name" value="ATP-DEPENDENT RNA HELICASE DBP3"/>
    <property type="match status" value="1"/>
</dbReference>
<dbReference type="PROSITE" id="PS50020">
    <property type="entry name" value="WW_DOMAIN_2"/>
    <property type="match status" value="1"/>
</dbReference>
<evidence type="ECO:0000256" key="3">
    <source>
        <dbReference type="ARBA" id="ARBA00012552"/>
    </source>
</evidence>
<evidence type="ECO:0000259" key="16">
    <source>
        <dbReference type="PROSITE" id="PS51192"/>
    </source>
</evidence>
<dbReference type="Pfam" id="PF00397">
    <property type="entry name" value="WW"/>
    <property type="match status" value="1"/>
</dbReference>
<dbReference type="CDD" id="cd18787">
    <property type="entry name" value="SF2_C_DEAD"/>
    <property type="match status" value="1"/>
</dbReference>
<dbReference type="PROSITE" id="PS01159">
    <property type="entry name" value="WW_DOMAIN_1"/>
    <property type="match status" value="1"/>
</dbReference>
<dbReference type="PROSITE" id="PS00039">
    <property type="entry name" value="DEAD_ATP_HELICASE"/>
    <property type="match status" value="1"/>
</dbReference>
<dbReference type="Pfam" id="PF00271">
    <property type="entry name" value="Helicase_C"/>
    <property type="match status" value="1"/>
</dbReference>
<dbReference type="InterPro" id="IPR036020">
    <property type="entry name" value="WW_dom_sf"/>
</dbReference>
<dbReference type="SMART" id="SM00487">
    <property type="entry name" value="DEXDc"/>
    <property type="match status" value="1"/>
</dbReference>
<feature type="compositionally biased region" description="Gly residues" evidence="14">
    <location>
        <begin position="740"/>
        <end position="756"/>
    </location>
</feature>
<dbReference type="PROSITE" id="PS51195">
    <property type="entry name" value="Q_MOTIF"/>
    <property type="match status" value="1"/>
</dbReference>